<evidence type="ECO:0000256" key="10">
    <source>
        <dbReference type="ARBA" id="ARBA00039988"/>
    </source>
</evidence>
<keyword evidence="3" id="KW-0819">tRNA processing</keyword>
<proteinExistence type="inferred from homology"/>
<keyword evidence="2" id="KW-0698">rRNA processing</keyword>
<reference evidence="17 18" key="1">
    <citation type="journal article" date="2014" name="Antonie Van Leeuwenhoek">
        <title>Hyphomonas beringensis sp. nov. and Hyphomonas chukchiensis sp. nov., isolated from surface seawater of the Bering Sea and Chukchi Sea.</title>
        <authorList>
            <person name="Li C."/>
            <person name="Lai Q."/>
            <person name="Li G."/>
            <person name="Dong C."/>
            <person name="Wang J."/>
            <person name="Liao Y."/>
            <person name="Shao Z."/>
        </authorList>
    </citation>
    <scope>NUCLEOTIDE SEQUENCE [LARGE SCALE GENOMIC DNA]</scope>
    <source>
        <strain evidence="17 18">22II1-22F38</strain>
    </source>
</reference>
<dbReference type="InterPro" id="IPR006145">
    <property type="entry name" value="PsdUridine_synth_RsuA/RluA"/>
</dbReference>
<organism evidence="17 18">
    <name type="scientific">Hyphomonas atlantica</name>
    <dbReference type="NCBI Taxonomy" id="1280948"/>
    <lineage>
        <taxon>Bacteria</taxon>
        <taxon>Pseudomonadati</taxon>
        <taxon>Pseudomonadota</taxon>
        <taxon>Alphaproteobacteria</taxon>
        <taxon>Hyphomonadales</taxon>
        <taxon>Hyphomonadaceae</taxon>
        <taxon>Hyphomonas</taxon>
    </lineage>
</organism>
<name>A0A059E9S0_9PROT</name>
<dbReference type="GO" id="GO:0160151">
    <property type="term" value="F:tRNA pseudouridine(32) synthase activity"/>
    <property type="evidence" value="ECO:0007669"/>
    <property type="project" value="UniProtKB-EC"/>
</dbReference>
<feature type="domain" description="Pseudouridine synthase RsuA/RluA-like" evidence="16">
    <location>
        <begin position="21"/>
        <end position="166"/>
    </location>
</feature>
<dbReference type="Pfam" id="PF00849">
    <property type="entry name" value="PseudoU_synth_2"/>
    <property type="match status" value="1"/>
</dbReference>
<comment type="catalytic activity">
    <reaction evidence="5">
        <text>uridine(32) in tRNA = pseudouridine(32) in tRNA</text>
        <dbReference type="Rhea" id="RHEA:42544"/>
        <dbReference type="Rhea" id="RHEA-COMP:10107"/>
        <dbReference type="Rhea" id="RHEA-COMP:10108"/>
        <dbReference type="ChEBI" id="CHEBI:65314"/>
        <dbReference type="ChEBI" id="CHEBI:65315"/>
        <dbReference type="EC" id="5.4.99.28"/>
    </reaction>
</comment>
<dbReference type="Proteomes" id="UP000024547">
    <property type="component" value="Unassembled WGS sequence"/>
</dbReference>
<evidence type="ECO:0000313" key="18">
    <source>
        <dbReference type="Proteomes" id="UP000024547"/>
    </source>
</evidence>
<evidence type="ECO:0000256" key="7">
    <source>
        <dbReference type="ARBA" id="ARBA00037305"/>
    </source>
</evidence>
<dbReference type="GO" id="GO:0003723">
    <property type="term" value="F:RNA binding"/>
    <property type="evidence" value="ECO:0007669"/>
    <property type="project" value="InterPro"/>
</dbReference>
<protein>
    <recommendedName>
        <fullName evidence="10">Dual-specificity RNA pseudouridine synthase RluA</fullName>
        <ecNumber evidence="8">5.4.99.28</ecNumber>
        <ecNumber evidence="9">5.4.99.29</ecNumber>
    </recommendedName>
    <alternativeName>
        <fullName evidence="11">23S rRNA pseudouridine(746) synthase</fullName>
    </alternativeName>
    <alternativeName>
        <fullName evidence="14">Ribosomal large subunit pseudouridine synthase A</fullName>
    </alternativeName>
    <alternativeName>
        <fullName evidence="13">rRNA pseudouridylate synthase A</fullName>
    </alternativeName>
    <alternativeName>
        <fullName evidence="15">rRNA-uridine isomerase A</fullName>
    </alternativeName>
    <alternativeName>
        <fullName evidence="12">tRNA pseudouridine(32) synthase</fullName>
    </alternativeName>
</protein>
<evidence type="ECO:0000256" key="15">
    <source>
        <dbReference type="ARBA" id="ARBA00043143"/>
    </source>
</evidence>
<evidence type="ECO:0000256" key="9">
    <source>
        <dbReference type="ARBA" id="ARBA00038945"/>
    </source>
</evidence>
<keyword evidence="4" id="KW-0413">Isomerase</keyword>
<evidence type="ECO:0000256" key="14">
    <source>
        <dbReference type="ARBA" id="ARBA00042883"/>
    </source>
</evidence>
<comment type="catalytic activity">
    <reaction evidence="6">
        <text>uridine(746) in 23S rRNA = pseudouridine(746) in 23S rRNA</text>
        <dbReference type="Rhea" id="RHEA:42548"/>
        <dbReference type="Rhea" id="RHEA-COMP:10109"/>
        <dbReference type="Rhea" id="RHEA-COMP:10110"/>
        <dbReference type="ChEBI" id="CHEBI:65314"/>
        <dbReference type="ChEBI" id="CHEBI:65315"/>
        <dbReference type="EC" id="5.4.99.29"/>
    </reaction>
</comment>
<dbReference type="InterPro" id="IPR006224">
    <property type="entry name" value="PsdUridine_synth_RluA-like_CS"/>
</dbReference>
<comment type="caution">
    <text evidence="17">The sequence shown here is derived from an EMBL/GenBank/DDBJ whole genome shotgun (WGS) entry which is preliminary data.</text>
</comment>
<dbReference type="CDD" id="cd02869">
    <property type="entry name" value="PseudoU_synth_RluA_like"/>
    <property type="match status" value="1"/>
</dbReference>
<keyword evidence="18" id="KW-1185">Reference proteome</keyword>
<dbReference type="InterPro" id="IPR020103">
    <property type="entry name" value="PsdUridine_synth_cat_dom_sf"/>
</dbReference>
<gene>
    <name evidence="17" type="ORF">HY36_13830</name>
</gene>
<dbReference type="EC" id="5.4.99.28" evidence="8"/>
<evidence type="ECO:0000256" key="4">
    <source>
        <dbReference type="ARBA" id="ARBA00023235"/>
    </source>
</evidence>
<dbReference type="EMBL" id="AWFH01000004">
    <property type="protein sequence ID" value="KCZ64426.1"/>
    <property type="molecule type" value="Genomic_DNA"/>
</dbReference>
<sequence length="219" mass="24595">MVHKYVPPPDDPEIVHTDDWLIVIDKPSGLLSVPGRGPEKADCAITRIQKAWPDALTVHRLDMSTSGLLLFARSKDAQRELSRQFEAGRVEKTYIADVWGRPDSQHGLVDLPLITDWPNRPRQKVDREIGKPSQTRYLISQSSAVASRMSLTPLTGRSHQLRVHMAELGHPILGDELYAHDEAERIATRLHLHAAELAFTHPQSGSPMRFQSPCPFNLP</sequence>
<evidence type="ECO:0000256" key="5">
    <source>
        <dbReference type="ARBA" id="ARBA00036184"/>
    </source>
</evidence>
<evidence type="ECO:0000313" key="17">
    <source>
        <dbReference type="EMBL" id="KCZ64426.1"/>
    </source>
</evidence>
<dbReference type="GO" id="GO:0008033">
    <property type="term" value="P:tRNA processing"/>
    <property type="evidence" value="ECO:0007669"/>
    <property type="project" value="UniProtKB-KW"/>
</dbReference>
<dbReference type="PANTHER" id="PTHR21600">
    <property type="entry name" value="MITOCHONDRIAL RNA PSEUDOURIDINE SYNTHASE"/>
    <property type="match status" value="1"/>
</dbReference>
<comment type="similarity">
    <text evidence="1">Belongs to the pseudouridine synthase RluA family.</text>
</comment>
<dbReference type="RefSeq" id="WP_035549306.1">
    <property type="nucleotide sequence ID" value="NZ_AWFH01000004.1"/>
</dbReference>
<dbReference type="OrthoDB" id="9807829at2"/>
<evidence type="ECO:0000256" key="1">
    <source>
        <dbReference type="ARBA" id="ARBA00010876"/>
    </source>
</evidence>
<evidence type="ECO:0000256" key="8">
    <source>
        <dbReference type="ARBA" id="ARBA00038944"/>
    </source>
</evidence>
<evidence type="ECO:0000256" key="13">
    <source>
        <dbReference type="ARBA" id="ARBA00042844"/>
    </source>
</evidence>
<evidence type="ECO:0000259" key="16">
    <source>
        <dbReference type="Pfam" id="PF00849"/>
    </source>
</evidence>
<dbReference type="GO" id="GO:0160142">
    <property type="term" value="F:23S rRNA pseudouridine(746) synthase activity"/>
    <property type="evidence" value="ECO:0007669"/>
    <property type="project" value="UniProtKB-EC"/>
</dbReference>
<evidence type="ECO:0000256" key="11">
    <source>
        <dbReference type="ARBA" id="ARBA00041266"/>
    </source>
</evidence>
<dbReference type="SUPFAM" id="SSF55120">
    <property type="entry name" value="Pseudouridine synthase"/>
    <property type="match status" value="1"/>
</dbReference>
<evidence type="ECO:0000256" key="3">
    <source>
        <dbReference type="ARBA" id="ARBA00022694"/>
    </source>
</evidence>
<accession>A0A059E9S0</accession>
<dbReference type="eggNOG" id="COG0564">
    <property type="taxonomic scope" value="Bacteria"/>
</dbReference>
<dbReference type="STRING" id="1280948.HY36_13830"/>
<evidence type="ECO:0000256" key="2">
    <source>
        <dbReference type="ARBA" id="ARBA00022552"/>
    </source>
</evidence>
<dbReference type="PANTHER" id="PTHR21600:SF91">
    <property type="entry name" value="DUAL-SPECIFICITY RNA PSEUDOURIDINE SYNTHASE RLUA"/>
    <property type="match status" value="1"/>
</dbReference>
<dbReference type="PROSITE" id="PS01129">
    <property type="entry name" value="PSI_RLU"/>
    <property type="match status" value="1"/>
</dbReference>
<dbReference type="PATRIC" id="fig|1280948.3.peg.1006"/>
<evidence type="ECO:0000256" key="6">
    <source>
        <dbReference type="ARBA" id="ARBA00036916"/>
    </source>
</evidence>
<dbReference type="Gene3D" id="3.30.2350.10">
    <property type="entry name" value="Pseudouridine synthase"/>
    <property type="match status" value="1"/>
</dbReference>
<dbReference type="GO" id="GO:0000455">
    <property type="term" value="P:enzyme-directed rRNA pseudouridine synthesis"/>
    <property type="evidence" value="ECO:0007669"/>
    <property type="project" value="TreeGrafter"/>
</dbReference>
<dbReference type="AlphaFoldDB" id="A0A059E9S0"/>
<comment type="function">
    <text evidence="7">Dual specificity enzyme that catalyzes the synthesis of pseudouridine from uracil-746 in 23S ribosomal RNA and from uracil-32 in the anticodon stem and loop of transfer RNAs.</text>
</comment>
<dbReference type="EC" id="5.4.99.29" evidence="9"/>
<evidence type="ECO:0000256" key="12">
    <source>
        <dbReference type="ARBA" id="ARBA00042372"/>
    </source>
</evidence>
<dbReference type="InterPro" id="IPR050188">
    <property type="entry name" value="RluA_PseudoU_synthase"/>
</dbReference>